<dbReference type="Proteomes" id="UP000440668">
    <property type="component" value="Unassembled WGS sequence"/>
</dbReference>
<gene>
    <name evidence="2" type="ORF">GJV82_14345</name>
</gene>
<comment type="caution">
    <text evidence="2">The sequence shown here is derived from an EMBL/GenBank/DDBJ whole genome shotgun (WGS) entry which is preliminary data.</text>
</comment>
<dbReference type="EMBL" id="WMKA01000038">
    <property type="protein sequence ID" value="MTG90116.1"/>
    <property type="molecule type" value="Genomic_DNA"/>
</dbReference>
<evidence type="ECO:0000313" key="3">
    <source>
        <dbReference type="Proteomes" id="UP000440668"/>
    </source>
</evidence>
<feature type="transmembrane region" description="Helical" evidence="1">
    <location>
        <begin position="22"/>
        <end position="46"/>
    </location>
</feature>
<name>A0A6N7ZL21_9MICO</name>
<accession>A0A6N7ZL21</accession>
<sequence length="90" mass="9650">MDIWNNITPNFGPFAPILSEPVGVLLAAAWALGFVVLGFFLIESLVRMGKARRANVPDVYEDAKSGLFWPAVGIIALAALPVIWAVLTGI</sequence>
<keyword evidence="1" id="KW-0472">Membrane</keyword>
<evidence type="ECO:0000256" key="1">
    <source>
        <dbReference type="SAM" id="Phobius"/>
    </source>
</evidence>
<organism evidence="2 3">
    <name type="scientific">Cellulosimicrobium composti</name>
    <dbReference type="NCBI Taxonomy" id="2672572"/>
    <lineage>
        <taxon>Bacteria</taxon>
        <taxon>Bacillati</taxon>
        <taxon>Actinomycetota</taxon>
        <taxon>Actinomycetes</taxon>
        <taxon>Micrococcales</taxon>
        <taxon>Promicromonosporaceae</taxon>
        <taxon>Cellulosimicrobium</taxon>
    </lineage>
</organism>
<feature type="transmembrane region" description="Helical" evidence="1">
    <location>
        <begin position="67"/>
        <end position="87"/>
    </location>
</feature>
<proteinExistence type="predicted"/>
<evidence type="ECO:0000313" key="2">
    <source>
        <dbReference type="EMBL" id="MTG90116.1"/>
    </source>
</evidence>
<dbReference type="RefSeq" id="WP_155099700.1">
    <property type="nucleotide sequence ID" value="NZ_WMKA01000038.1"/>
</dbReference>
<keyword evidence="1" id="KW-0812">Transmembrane</keyword>
<dbReference type="AlphaFoldDB" id="A0A6N7ZL21"/>
<reference evidence="2 3" key="1">
    <citation type="submission" date="2019-11" db="EMBL/GenBank/DDBJ databases">
        <title>Cellulosimicrobium composti sp. nov. isolated from a compost.</title>
        <authorList>
            <person name="Yang Y."/>
        </authorList>
    </citation>
    <scope>NUCLEOTIDE SEQUENCE [LARGE SCALE GENOMIC DNA]</scope>
    <source>
        <strain evidence="2 3">BIT-GX5</strain>
    </source>
</reference>
<keyword evidence="1" id="KW-1133">Transmembrane helix</keyword>
<protein>
    <submittedName>
        <fullName evidence="2">Uncharacterized protein</fullName>
    </submittedName>
</protein>